<dbReference type="InterPro" id="IPR014757">
    <property type="entry name" value="Tscrpt_reg_IclR_C"/>
</dbReference>
<feature type="domain" description="HTH iclR-type" evidence="8">
    <location>
        <begin position="22"/>
        <end position="83"/>
    </location>
</feature>
<dbReference type="GO" id="GO:0006071">
    <property type="term" value="P:glycerol metabolic process"/>
    <property type="evidence" value="ECO:0007669"/>
    <property type="project" value="UniProtKB-KW"/>
</dbReference>
<dbReference type="SMART" id="SM00346">
    <property type="entry name" value="HTH_ICLR"/>
    <property type="match status" value="1"/>
</dbReference>
<evidence type="ECO:0000313" key="11">
    <source>
        <dbReference type="Proteomes" id="UP000291758"/>
    </source>
</evidence>
<proteinExistence type="predicted"/>
<dbReference type="EMBL" id="CP035495">
    <property type="protein sequence ID" value="QAY63163.1"/>
    <property type="molecule type" value="Genomic_DNA"/>
</dbReference>
<evidence type="ECO:0000256" key="3">
    <source>
        <dbReference type="ARBA" id="ARBA00023125"/>
    </source>
</evidence>
<evidence type="ECO:0000256" key="1">
    <source>
        <dbReference type="ARBA" id="ARBA00022798"/>
    </source>
</evidence>
<gene>
    <name evidence="10" type="ORF">ET495_07825</name>
</gene>
<keyword evidence="1" id="KW-0319">Glycerol metabolism</keyword>
<dbReference type="Proteomes" id="UP000291758">
    <property type="component" value="Chromosome"/>
</dbReference>
<reference evidence="10 11" key="1">
    <citation type="submission" date="2019-01" db="EMBL/GenBank/DDBJ databases">
        <title>Genome sequencing of strain 2JSPR-7.</title>
        <authorList>
            <person name="Heo J."/>
            <person name="Kim S.-J."/>
            <person name="Kim J.-S."/>
            <person name="Hong S.-B."/>
            <person name="Kwon S.-W."/>
        </authorList>
    </citation>
    <scope>NUCLEOTIDE SEQUENCE [LARGE SCALE GENOMIC DNA]</scope>
    <source>
        <strain evidence="10 11">2JSPR-7</strain>
    </source>
</reference>
<dbReference type="Gene3D" id="1.10.10.10">
    <property type="entry name" value="Winged helix-like DNA-binding domain superfamily/Winged helix DNA-binding domain"/>
    <property type="match status" value="1"/>
</dbReference>
<dbReference type="InterPro" id="IPR005471">
    <property type="entry name" value="Tscrpt_reg_IclR_N"/>
</dbReference>
<evidence type="ECO:0000256" key="5">
    <source>
        <dbReference type="ARBA" id="ARBA00058938"/>
    </source>
</evidence>
<name>A0A4P6EN86_9MICO</name>
<dbReference type="GO" id="GO:0003677">
    <property type="term" value="F:DNA binding"/>
    <property type="evidence" value="ECO:0007669"/>
    <property type="project" value="UniProtKB-KW"/>
</dbReference>
<dbReference type="SUPFAM" id="SSF46785">
    <property type="entry name" value="Winged helix' DNA-binding domain"/>
    <property type="match status" value="1"/>
</dbReference>
<dbReference type="Pfam" id="PF09339">
    <property type="entry name" value="HTH_IclR"/>
    <property type="match status" value="1"/>
</dbReference>
<dbReference type="AlphaFoldDB" id="A0A4P6EN86"/>
<dbReference type="SUPFAM" id="SSF55781">
    <property type="entry name" value="GAF domain-like"/>
    <property type="match status" value="1"/>
</dbReference>
<keyword evidence="11" id="KW-1185">Reference proteome</keyword>
<accession>A0A4P6EN86</accession>
<evidence type="ECO:0000256" key="2">
    <source>
        <dbReference type="ARBA" id="ARBA00023015"/>
    </source>
</evidence>
<dbReference type="RefSeq" id="WP_129204007.1">
    <property type="nucleotide sequence ID" value="NZ_CP035495.1"/>
</dbReference>
<feature type="compositionally biased region" description="Low complexity" evidence="7">
    <location>
        <begin position="7"/>
        <end position="17"/>
    </location>
</feature>
<dbReference type="GO" id="GO:0045892">
    <property type="term" value="P:negative regulation of DNA-templated transcription"/>
    <property type="evidence" value="ECO:0007669"/>
    <property type="project" value="TreeGrafter"/>
</dbReference>
<evidence type="ECO:0000256" key="7">
    <source>
        <dbReference type="SAM" id="MobiDB-lite"/>
    </source>
</evidence>
<dbReference type="Pfam" id="PF01614">
    <property type="entry name" value="IclR_C"/>
    <property type="match status" value="1"/>
</dbReference>
<organism evidence="10 11">
    <name type="scientific">Xylanimonas allomyrinae</name>
    <dbReference type="NCBI Taxonomy" id="2509459"/>
    <lineage>
        <taxon>Bacteria</taxon>
        <taxon>Bacillati</taxon>
        <taxon>Actinomycetota</taxon>
        <taxon>Actinomycetes</taxon>
        <taxon>Micrococcales</taxon>
        <taxon>Promicromonosporaceae</taxon>
        <taxon>Xylanimonas</taxon>
    </lineage>
</organism>
<keyword evidence="3" id="KW-0238">DNA-binding</keyword>
<dbReference type="PROSITE" id="PS51077">
    <property type="entry name" value="HTH_ICLR"/>
    <property type="match status" value="1"/>
</dbReference>
<dbReference type="PANTHER" id="PTHR30136:SF24">
    <property type="entry name" value="HTH-TYPE TRANSCRIPTIONAL REPRESSOR ALLR"/>
    <property type="match status" value="1"/>
</dbReference>
<dbReference type="FunFam" id="1.10.10.10:FF:000056">
    <property type="entry name" value="IclR family transcriptional regulator"/>
    <property type="match status" value="1"/>
</dbReference>
<evidence type="ECO:0000256" key="6">
    <source>
        <dbReference type="ARBA" id="ARBA00070406"/>
    </source>
</evidence>
<dbReference type="InterPro" id="IPR029016">
    <property type="entry name" value="GAF-like_dom_sf"/>
</dbReference>
<evidence type="ECO:0000313" key="10">
    <source>
        <dbReference type="EMBL" id="QAY63163.1"/>
    </source>
</evidence>
<dbReference type="InterPro" id="IPR050707">
    <property type="entry name" value="HTH_MetabolicPath_Reg"/>
</dbReference>
<dbReference type="InterPro" id="IPR036388">
    <property type="entry name" value="WH-like_DNA-bd_sf"/>
</dbReference>
<dbReference type="OrthoDB" id="8479143at2"/>
<dbReference type="InterPro" id="IPR036390">
    <property type="entry name" value="WH_DNA-bd_sf"/>
</dbReference>
<feature type="region of interest" description="Disordered" evidence="7">
    <location>
        <begin position="1"/>
        <end position="22"/>
    </location>
</feature>
<dbReference type="PROSITE" id="PS51078">
    <property type="entry name" value="ICLR_ED"/>
    <property type="match status" value="1"/>
</dbReference>
<keyword evidence="4" id="KW-0804">Transcription</keyword>
<dbReference type="PANTHER" id="PTHR30136">
    <property type="entry name" value="HELIX-TURN-HELIX TRANSCRIPTIONAL REGULATOR, ICLR FAMILY"/>
    <property type="match status" value="1"/>
</dbReference>
<dbReference type="GO" id="GO:0003700">
    <property type="term" value="F:DNA-binding transcription factor activity"/>
    <property type="evidence" value="ECO:0007669"/>
    <property type="project" value="TreeGrafter"/>
</dbReference>
<keyword evidence="2" id="KW-0805">Transcription regulation</keyword>
<comment type="function">
    <text evidence="5">May be an activator protein for the gylABX operon.</text>
</comment>
<evidence type="ECO:0000259" key="8">
    <source>
        <dbReference type="PROSITE" id="PS51077"/>
    </source>
</evidence>
<feature type="domain" description="IclR-ED" evidence="9">
    <location>
        <begin position="84"/>
        <end position="263"/>
    </location>
</feature>
<dbReference type="Gene3D" id="3.30.450.40">
    <property type="match status" value="1"/>
</dbReference>
<evidence type="ECO:0000259" key="9">
    <source>
        <dbReference type="PROSITE" id="PS51078"/>
    </source>
</evidence>
<dbReference type="KEGG" id="xyl:ET495_07825"/>
<protein>
    <recommendedName>
        <fullName evidence="6">Glycerol operon regulatory protein</fullName>
    </recommendedName>
</protein>
<evidence type="ECO:0000256" key="4">
    <source>
        <dbReference type="ARBA" id="ARBA00023163"/>
    </source>
</evidence>
<sequence length="264" mass="28159">MTPPAPDTTAGPAHPAPRSGGVQSVDRALELLELLADAGGQATLGELAERTGLPLATIHRLIRTLLNRGYVRQLPSRRYTIGPRLIRLGESAGRQFGSDARPYLARLAAELGESANLAMIDRDMVVYVAQSSSAHSMRMFTEVGRRVHTHCTAVGKMVLSQLPDRTVTEIMARVGMPQVTEKTITTVPALLAELESVRAQGYAVDDGEQEVGVRCFAVSVPGAPVPTALSVSGPDARVNREFGTRAVPALHRVADEIAAVLRAT</sequence>